<accession>G5IJ30</accession>
<keyword evidence="6" id="KW-1185">Reference proteome</keyword>
<dbReference type="InterPro" id="IPR027417">
    <property type="entry name" value="P-loop_NTPase"/>
</dbReference>
<dbReference type="HOGENOM" id="CLU_000604_1_22_9"/>
<comment type="caution">
    <text evidence="5">The sequence shown here is derived from an EMBL/GenBank/DDBJ whole genome shotgun (WGS) entry which is preliminary data.</text>
</comment>
<dbReference type="OrthoDB" id="9801958at2"/>
<keyword evidence="3" id="KW-0067">ATP-binding</keyword>
<feature type="domain" description="ABC transporter" evidence="4">
    <location>
        <begin position="6"/>
        <end position="261"/>
    </location>
</feature>
<dbReference type="InterPro" id="IPR003439">
    <property type="entry name" value="ABC_transporter-like_ATP-bd"/>
</dbReference>
<keyword evidence="1" id="KW-0813">Transport</keyword>
<name>G5IJ30_9FIRM</name>
<sequence>MAKPVFEVKNLQKIYKVEKGNDVHALNDVNLTVYENEFVCVVGPSGCGKTTLLNIVAGLEFYDSGSVTIHGQPVIGPGPDRAVVFQQYALFPWMTVRKNIEFAMKFLVHDVEVEKKDAQTGAVKKVTKSVKYTREEKQKLVEHYIKMVDLEGFEDAFPSRLSGGMKQRVALARSYVTNADVLLMDEPFGALDAQTRAQLQEDLLRTWAQERKTCLFITHDVEEAVLLATKVVIMSARPGRIKTVIDIDLPYPRTQATKMEDEFIRYKNKVWEQVYREYLEVKK</sequence>
<dbReference type="GO" id="GO:0016887">
    <property type="term" value="F:ATP hydrolysis activity"/>
    <property type="evidence" value="ECO:0007669"/>
    <property type="project" value="InterPro"/>
</dbReference>
<dbReference type="Gene3D" id="3.40.50.300">
    <property type="entry name" value="P-loop containing nucleotide triphosphate hydrolases"/>
    <property type="match status" value="1"/>
</dbReference>
<dbReference type="EMBL" id="ADLN01000096">
    <property type="protein sequence ID" value="EHI58544.1"/>
    <property type="molecule type" value="Genomic_DNA"/>
</dbReference>
<dbReference type="SMART" id="SM00382">
    <property type="entry name" value="AAA"/>
    <property type="match status" value="1"/>
</dbReference>
<dbReference type="PATRIC" id="fig|742737.3.peg.3482"/>
<dbReference type="CDD" id="cd03293">
    <property type="entry name" value="ABC_NrtD_SsuB_transporters"/>
    <property type="match status" value="1"/>
</dbReference>
<evidence type="ECO:0000256" key="1">
    <source>
        <dbReference type="ARBA" id="ARBA00022448"/>
    </source>
</evidence>
<dbReference type="GO" id="GO:0005524">
    <property type="term" value="F:ATP binding"/>
    <property type="evidence" value="ECO:0007669"/>
    <property type="project" value="UniProtKB-KW"/>
</dbReference>
<dbReference type="Pfam" id="PF00005">
    <property type="entry name" value="ABC_tran"/>
    <property type="match status" value="1"/>
</dbReference>
<dbReference type="SUPFAM" id="SSF52540">
    <property type="entry name" value="P-loop containing nucleoside triphosphate hydrolases"/>
    <property type="match status" value="1"/>
</dbReference>
<evidence type="ECO:0000313" key="6">
    <source>
        <dbReference type="Proteomes" id="UP000005384"/>
    </source>
</evidence>
<evidence type="ECO:0000256" key="2">
    <source>
        <dbReference type="ARBA" id="ARBA00022741"/>
    </source>
</evidence>
<dbReference type="RefSeq" id="WP_006781493.1">
    <property type="nucleotide sequence ID" value="NZ_CP040506.1"/>
</dbReference>
<dbReference type="Proteomes" id="UP000005384">
    <property type="component" value="Unassembled WGS sequence"/>
</dbReference>
<protein>
    <recommendedName>
        <fullName evidence="4">ABC transporter domain-containing protein</fullName>
    </recommendedName>
</protein>
<proteinExistence type="predicted"/>
<reference evidence="5 6" key="1">
    <citation type="submission" date="2011-08" db="EMBL/GenBank/DDBJ databases">
        <title>The Genome Sequence of Clostridium hathewayi WAL-18680.</title>
        <authorList>
            <consortium name="The Broad Institute Genome Sequencing Platform"/>
            <person name="Earl A."/>
            <person name="Ward D."/>
            <person name="Feldgarden M."/>
            <person name="Gevers D."/>
            <person name="Finegold S.M."/>
            <person name="Summanen P.H."/>
            <person name="Molitoris D.R."/>
            <person name="Song M."/>
            <person name="Daigneault M."/>
            <person name="Allen-Vercoe E."/>
            <person name="Young S.K."/>
            <person name="Zeng Q."/>
            <person name="Gargeya S."/>
            <person name="Fitzgerald M."/>
            <person name="Haas B."/>
            <person name="Abouelleil A."/>
            <person name="Alvarado L."/>
            <person name="Arachchi H.M."/>
            <person name="Berlin A."/>
            <person name="Brown A."/>
            <person name="Chapman S.B."/>
            <person name="Chen Z."/>
            <person name="Dunbar C."/>
            <person name="Freedman E."/>
            <person name="Gearin G."/>
            <person name="Gellesch M."/>
            <person name="Goldberg J."/>
            <person name="Griggs A."/>
            <person name="Gujja S."/>
            <person name="Heiman D."/>
            <person name="Howarth C."/>
            <person name="Larson L."/>
            <person name="Lui A."/>
            <person name="MacDonald P.J.P."/>
            <person name="Montmayeur A."/>
            <person name="Murphy C."/>
            <person name="Neiman D."/>
            <person name="Pearson M."/>
            <person name="Priest M."/>
            <person name="Roberts A."/>
            <person name="Saif S."/>
            <person name="Shea T."/>
            <person name="Shenoy N."/>
            <person name="Sisk P."/>
            <person name="Stolte C."/>
            <person name="Sykes S."/>
            <person name="Wortman J."/>
            <person name="Nusbaum C."/>
            <person name="Birren B."/>
        </authorList>
    </citation>
    <scope>NUCLEOTIDE SEQUENCE [LARGE SCALE GENOMIC DNA]</scope>
    <source>
        <strain evidence="5 6">WAL-18680</strain>
    </source>
</reference>
<dbReference type="PANTHER" id="PTHR42788:SF13">
    <property type="entry name" value="ALIPHATIC SULFONATES IMPORT ATP-BINDING PROTEIN SSUB"/>
    <property type="match status" value="1"/>
</dbReference>
<dbReference type="InterPro" id="IPR017871">
    <property type="entry name" value="ABC_transporter-like_CS"/>
</dbReference>
<dbReference type="AlphaFoldDB" id="G5IJ30"/>
<dbReference type="PROSITE" id="PS00211">
    <property type="entry name" value="ABC_TRANSPORTER_1"/>
    <property type="match status" value="1"/>
</dbReference>
<evidence type="ECO:0000313" key="5">
    <source>
        <dbReference type="EMBL" id="EHI58544.1"/>
    </source>
</evidence>
<gene>
    <name evidence="5" type="ORF">HMPREF9473_03503</name>
</gene>
<dbReference type="InterPro" id="IPR050166">
    <property type="entry name" value="ABC_transporter_ATP-bind"/>
</dbReference>
<dbReference type="PANTHER" id="PTHR42788">
    <property type="entry name" value="TAURINE IMPORT ATP-BINDING PROTEIN-RELATED"/>
    <property type="match status" value="1"/>
</dbReference>
<organism evidence="5 6">
    <name type="scientific">Hungatella hathewayi WAL-18680</name>
    <dbReference type="NCBI Taxonomy" id="742737"/>
    <lineage>
        <taxon>Bacteria</taxon>
        <taxon>Bacillati</taxon>
        <taxon>Bacillota</taxon>
        <taxon>Clostridia</taxon>
        <taxon>Lachnospirales</taxon>
        <taxon>Lachnospiraceae</taxon>
        <taxon>Hungatella</taxon>
    </lineage>
</organism>
<dbReference type="PROSITE" id="PS50893">
    <property type="entry name" value="ABC_TRANSPORTER_2"/>
    <property type="match status" value="1"/>
</dbReference>
<evidence type="ECO:0000256" key="3">
    <source>
        <dbReference type="ARBA" id="ARBA00022840"/>
    </source>
</evidence>
<evidence type="ECO:0000259" key="4">
    <source>
        <dbReference type="PROSITE" id="PS50893"/>
    </source>
</evidence>
<dbReference type="InterPro" id="IPR003593">
    <property type="entry name" value="AAA+_ATPase"/>
</dbReference>
<keyword evidence="2" id="KW-0547">Nucleotide-binding</keyword>